<protein>
    <submittedName>
        <fullName evidence="2">Carbohydrate ABC transporter substrate-binding protein (CUT1 family)</fullName>
    </submittedName>
</protein>
<dbReference type="EMBL" id="VIVN01000001">
    <property type="protein sequence ID" value="TWE09139.1"/>
    <property type="molecule type" value="Genomic_DNA"/>
</dbReference>
<dbReference type="Gene3D" id="3.40.190.10">
    <property type="entry name" value="Periplasmic binding protein-like II"/>
    <property type="match status" value="2"/>
</dbReference>
<evidence type="ECO:0000313" key="3">
    <source>
        <dbReference type="Proteomes" id="UP000319671"/>
    </source>
</evidence>
<reference evidence="2 3" key="1">
    <citation type="submission" date="2019-06" db="EMBL/GenBank/DDBJ databases">
        <title>Sorghum-associated microbial communities from plants grown in Nebraska, USA.</title>
        <authorList>
            <person name="Schachtman D."/>
        </authorList>
    </citation>
    <scope>NUCLEOTIDE SEQUENCE [LARGE SCALE GENOMIC DNA]</scope>
    <source>
        <strain evidence="2 3">2482</strain>
    </source>
</reference>
<sequence>MGMGKFFVRFIVVIMSAFLILTGCSSKQSGTASKGDSNGKGEPYQLTMAYMAFTKIDDLPLVQEEINKITKKKINATVKLMPINGSAWSQQSNLLLTGNEKLDLILSSSFFGYNTSAVKGQYLPLDELLEKYGKGILEAVPKTLLEGDRVNGKLYAVPSARDWGVDYGFIMRKDIVDKYKIDLSQVKSFADLEKVFKVVKENEPTLAPVVNAGPLTTASVLNGGKYDVLGDSLGVMSFKDKKFVNMFEDPDYLNSVKMTRKWFKEGYIMKDAATSQEAAANIVKAGKGFGYFSHMKPGFEIQEQGITGHEMVAVRFTDVYSYTDSATSFGMSIARNSQKPEKAMELMNLLYTDKDIMNLIANGIEGKHYVVKSDGTIKLPDGVKESKYVFGQWEIGNNFLTYPWEGNPPNYWEIFKKHNDSAIFSPAFGFTFNPDPVKTEIAAATNVLNQYKVGIESGTLDPNKSLPEFNKKLKQAGLEKIIAEKQKQYDKWKKNK</sequence>
<dbReference type="InterPro" id="IPR022627">
    <property type="entry name" value="DUF3502"/>
</dbReference>
<dbReference type="Pfam" id="PF12010">
    <property type="entry name" value="DUF3502"/>
    <property type="match status" value="1"/>
</dbReference>
<feature type="domain" description="DUF3502" evidence="1">
    <location>
        <begin position="426"/>
        <end position="494"/>
    </location>
</feature>
<dbReference type="AlphaFoldDB" id="A0A561E0L5"/>
<evidence type="ECO:0000313" key="2">
    <source>
        <dbReference type="EMBL" id="TWE09139.1"/>
    </source>
</evidence>
<dbReference type="SUPFAM" id="SSF53850">
    <property type="entry name" value="Periplasmic binding protein-like II"/>
    <property type="match status" value="1"/>
</dbReference>
<name>A0A561E0L5_9BACI</name>
<dbReference type="Proteomes" id="UP000319671">
    <property type="component" value="Unassembled WGS sequence"/>
</dbReference>
<gene>
    <name evidence="2" type="ORF">FB550_1011171</name>
</gene>
<dbReference type="PANTHER" id="PTHR43649:SF17">
    <property type="entry name" value="ABC TRANSPORTER SOLUTE BINDING PROTEIN-SUGAR TRANSPORT"/>
    <property type="match status" value="1"/>
</dbReference>
<dbReference type="PANTHER" id="PTHR43649">
    <property type="entry name" value="ARABINOSE-BINDING PROTEIN-RELATED"/>
    <property type="match status" value="1"/>
</dbReference>
<proteinExistence type="predicted"/>
<keyword evidence="3" id="KW-1185">Reference proteome</keyword>
<dbReference type="RefSeq" id="WP_144562736.1">
    <property type="nucleotide sequence ID" value="NZ_VIVN01000001.1"/>
</dbReference>
<accession>A0A561E0L5</accession>
<evidence type="ECO:0000259" key="1">
    <source>
        <dbReference type="Pfam" id="PF12010"/>
    </source>
</evidence>
<comment type="caution">
    <text evidence="2">The sequence shown here is derived from an EMBL/GenBank/DDBJ whole genome shotgun (WGS) entry which is preliminary data.</text>
</comment>
<dbReference type="PROSITE" id="PS51257">
    <property type="entry name" value="PROKAR_LIPOPROTEIN"/>
    <property type="match status" value="1"/>
</dbReference>
<organism evidence="2 3">
    <name type="scientific">Neobacillus bataviensis</name>
    <dbReference type="NCBI Taxonomy" id="220685"/>
    <lineage>
        <taxon>Bacteria</taxon>
        <taxon>Bacillati</taxon>
        <taxon>Bacillota</taxon>
        <taxon>Bacilli</taxon>
        <taxon>Bacillales</taxon>
        <taxon>Bacillaceae</taxon>
        <taxon>Neobacillus</taxon>
    </lineage>
</organism>
<dbReference type="InterPro" id="IPR050490">
    <property type="entry name" value="Bact_solute-bd_prot1"/>
</dbReference>